<reference evidence="3" key="1">
    <citation type="submission" date="2018-06" db="EMBL/GenBank/DDBJ databases">
        <authorList>
            <person name="Helene L.C."/>
            <person name="Dall'Agnol R."/>
            <person name="Delamuta J.R."/>
            <person name="Hungria M."/>
        </authorList>
    </citation>
    <scope>NUCLEOTIDE SEQUENCE [LARGE SCALE GENOMIC DNA]</scope>
    <source>
        <strain evidence="3">CNPSo 3140</strain>
    </source>
</reference>
<dbReference type="Gene3D" id="3.90.1300.10">
    <property type="entry name" value="Amidase signature (AS) domain"/>
    <property type="match status" value="1"/>
</dbReference>
<dbReference type="PIRSF" id="PIRSF001221">
    <property type="entry name" value="Amidase_fungi"/>
    <property type="match status" value="1"/>
</dbReference>
<gene>
    <name evidence="2" type="ORF">DPM35_07495</name>
</gene>
<reference evidence="2 3" key="2">
    <citation type="submission" date="2018-07" db="EMBL/GenBank/DDBJ databases">
        <title>Diversity of Mesorhizobium strains in Brazil.</title>
        <authorList>
            <person name="Helene L.C.F."/>
            <person name="Dall'Agnol R."/>
            <person name="Delamuta J.R.M."/>
            <person name="Hungria M."/>
        </authorList>
    </citation>
    <scope>NUCLEOTIDE SEQUENCE [LARGE SCALE GENOMIC DNA]</scope>
    <source>
        <strain evidence="2 3">CNPSo 3140</strain>
    </source>
</reference>
<protein>
    <submittedName>
        <fullName evidence="2">Amidase</fullName>
        <ecNumber evidence="2">3.5.1.4</ecNumber>
    </submittedName>
</protein>
<dbReference type="PANTHER" id="PTHR43372">
    <property type="entry name" value="FATTY-ACID AMIDE HYDROLASE"/>
    <property type="match status" value="1"/>
</dbReference>
<organism evidence="2 3">
    <name type="scientific">Mesorhizobium atlanticum</name>
    <dbReference type="NCBI Taxonomy" id="2233532"/>
    <lineage>
        <taxon>Bacteria</taxon>
        <taxon>Pseudomonadati</taxon>
        <taxon>Pseudomonadota</taxon>
        <taxon>Alphaproteobacteria</taxon>
        <taxon>Hyphomicrobiales</taxon>
        <taxon>Phyllobacteriaceae</taxon>
        <taxon>Mesorhizobium</taxon>
    </lineage>
</organism>
<dbReference type="AlphaFoldDB" id="A0A330GXL0"/>
<dbReference type="GO" id="GO:0012505">
    <property type="term" value="C:endomembrane system"/>
    <property type="evidence" value="ECO:0007669"/>
    <property type="project" value="TreeGrafter"/>
</dbReference>
<dbReference type="EC" id="3.5.1.4" evidence="2"/>
<dbReference type="InterPro" id="IPR023631">
    <property type="entry name" value="Amidase_dom"/>
</dbReference>
<dbReference type="Pfam" id="PF01425">
    <property type="entry name" value="Amidase"/>
    <property type="match status" value="1"/>
</dbReference>
<sequence length="489" mass="52114">MPTITDTIAFASARRLARRIRQGKLGSRDLLELYLERIERWNPAVNAIIHIDAGRARLAADRVDQEAREGRYRGLLHGLPVTVKDAIDVAGMPSTWGLPDRAGTAARQDSEVVRRLRAAGAIVFGKTNVPTGLADWQTDNPIFGRCNNPYALDRSPGGSSGGAAAAVAAGFTAFEIGSDIGGSIRNPAHYCGVCGLKPSYGIVSQDGHGTVPTHPPQDLNVLGPLSRHAEDLELLLGIIAGPAAGERMAWQLGLPSPRLPSLDGMRAAILPRHVGPLVDEAIDAAIARLGGTLQRYGAFVATGAAPAIDFNEARALYLALLRGATSVGLSDQAFEAAVIRASGYPADDAGYRAHSDRGIARSHRDWLKLGSSRHAVAAAWARFFEDFDCLLCPVAATPAFPHDLERPREERLIDVNGTLQDYNDQLFWAGLASVPGLPSAVIPIGRDEGGLPVGVQVIGPLYSDRSIARIARLIEEKTRAFEPPDLSDG</sequence>
<name>A0A330GXL0_9HYPH</name>
<dbReference type="GO" id="GO:0004040">
    <property type="term" value="F:amidase activity"/>
    <property type="evidence" value="ECO:0007669"/>
    <property type="project" value="UniProtKB-EC"/>
</dbReference>
<evidence type="ECO:0000313" key="2">
    <source>
        <dbReference type="EMBL" id="RAZ78412.1"/>
    </source>
</evidence>
<dbReference type="RefSeq" id="WP_112126659.1">
    <property type="nucleotide sequence ID" value="NZ_QMBQ01000002.1"/>
</dbReference>
<dbReference type="Proteomes" id="UP000251956">
    <property type="component" value="Unassembled WGS sequence"/>
</dbReference>
<proteinExistence type="predicted"/>
<accession>A0A330GXL0</accession>
<keyword evidence="2" id="KW-0378">Hydrolase</keyword>
<dbReference type="SUPFAM" id="SSF75304">
    <property type="entry name" value="Amidase signature (AS) enzymes"/>
    <property type="match status" value="1"/>
</dbReference>
<feature type="domain" description="Amidase" evidence="1">
    <location>
        <begin position="29"/>
        <end position="466"/>
    </location>
</feature>
<comment type="caution">
    <text evidence="2">The sequence shown here is derived from an EMBL/GenBank/DDBJ whole genome shotgun (WGS) entry which is preliminary data.</text>
</comment>
<dbReference type="PANTHER" id="PTHR43372:SF4">
    <property type="entry name" value="FATTY-ACID AMIDE HYDROLASE 2"/>
    <property type="match status" value="1"/>
</dbReference>
<dbReference type="EMBL" id="QMBQ01000002">
    <property type="protein sequence ID" value="RAZ78412.1"/>
    <property type="molecule type" value="Genomic_DNA"/>
</dbReference>
<dbReference type="InterPro" id="IPR036928">
    <property type="entry name" value="AS_sf"/>
</dbReference>
<keyword evidence="3" id="KW-1185">Reference proteome</keyword>
<evidence type="ECO:0000259" key="1">
    <source>
        <dbReference type="Pfam" id="PF01425"/>
    </source>
</evidence>
<dbReference type="OrthoDB" id="9814821at2"/>
<dbReference type="InterPro" id="IPR052739">
    <property type="entry name" value="FAAH2"/>
</dbReference>
<dbReference type="NCBIfam" id="NF004816">
    <property type="entry name" value="PRK06170.1"/>
    <property type="match status" value="1"/>
</dbReference>
<evidence type="ECO:0000313" key="3">
    <source>
        <dbReference type="Proteomes" id="UP000251956"/>
    </source>
</evidence>